<proteinExistence type="predicted"/>
<reference evidence="4 5" key="1">
    <citation type="submission" date="2016-10" db="EMBL/GenBank/DDBJ databases">
        <authorList>
            <person name="de Groot N.N."/>
        </authorList>
    </citation>
    <scope>NUCLEOTIDE SEQUENCE [LARGE SCALE GENOMIC DNA]</scope>
    <source>
        <strain evidence="4 5">AB35.6</strain>
    </source>
</reference>
<dbReference type="PANTHER" id="PTHR40469:SF2">
    <property type="entry name" value="GALACTOSE-BINDING DOMAIN-LIKE SUPERFAMILY PROTEIN"/>
    <property type="match status" value="1"/>
</dbReference>
<feature type="signal peptide" evidence="2">
    <location>
        <begin position="1"/>
        <end position="19"/>
    </location>
</feature>
<dbReference type="InterPro" id="IPR029062">
    <property type="entry name" value="Class_I_gatase-like"/>
</dbReference>
<accession>A0A1H4NZ14</accession>
<keyword evidence="2" id="KW-0732">Signal</keyword>
<evidence type="ECO:0000313" key="5">
    <source>
        <dbReference type="Proteomes" id="UP000182409"/>
    </source>
</evidence>
<feature type="domain" description="ThuA-like" evidence="3">
    <location>
        <begin position="66"/>
        <end position="299"/>
    </location>
</feature>
<dbReference type="Proteomes" id="UP000182409">
    <property type="component" value="Unassembled WGS sequence"/>
</dbReference>
<dbReference type="InterPro" id="IPR029010">
    <property type="entry name" value="ThuA-like"/>
</dbReference>
<sequence>MKSLALFLLACCWPCTSLAQQSPSGRQGTADLGLSQNGIRQGPGKNSASVGDESYHNNAEPHRKRVLAWIDISNGYQHDSVSHAVATIERLGYETGAYDTFIRTDSHMITKGEVTGSDGQPLLYSKNLNDFDAIFFFGVREIDLTASQRRDLLAFVHEDGKGFVAAHAGATAFFSWPEFGQMLGGRFDEHPWGITDAPVLVEDPKFPGMTNLPSTFHHIDEYYQIKDFSRSNVHVLLRLDVSKLDMTMPLVHHKDADFPLAWAKTYGKGRVYYSALGHDPSTWDDRAIQQMYFEALRWALHLTDAEITPRPFPAAAGTSR</sequence>
<feature type="region of interest" description="Disordered" evidence="1">
    <location>
        <begin position="24"/>
        <end position="57"/>
    </location>
</feature>
<protein>
    <recommendedName>
        <fullName evidence="3">ThuA-like domain-containing protein</fullName>
    </recommendedName>
</protein>
<name>A0A1H4NZ14_9BACT</name>
<dbReference type="Pfam" id="PF06283">
    <property type="entry name" value="ThuA"/>
    <property type="match status" value="1"/>
</dbReference>
<evidence type="ECO:0000259" key="3">
    <source>
        <dbReference type="Pfam" id="PF06283"/>
    </source>
</evidence>
<dbReference type="AlphaFoldDB" id="A0A1H4NZ14"/>
<dbReference type="Gene3D" id="3.40.50.880">
    <property type="match status" value="1"/>
</dbReference>
<organism evidence="4 5">
    <name type="scientific">Terriglobus roseus</name>
    <dbReference type="NCBI Taxonomy" id="392734"/>
    <lineage>
        <taxon>Bacteria</taxon>
        <taxon>Pseudomonadati</taxon>
        <taxon>Acidobacteriota</taxon>
        <taxon>Terriglobia</taxon>
        <taxon>Terriglobales</taxon>
        <taxon>Acidobacteriaceae</taxon>
        <taxon>Terriglobus</taxon>
    </lineage>
</organism>
<feature type="compositionally biased region" description="Polar residues" evidence="1">
    <location>
        <begin position="34"/>
        <end position="49"/>
    </location>
</feature>
<evidence type="ECO:0000256" key="1">
    <source>
        <dbReference type="SAM" id="MobiDB-lite"/>
    </source>
</evidence>
<evidence type="ECO:0000256" key="2">
    <source>
        <dbReference type="SAM" id="SignalP"/>
    </source>
</evidence>
<feature type="chain" id="PRO_5010158355" description="ThuA-like domain-containing protein" evidence="2">
    <location>
        <begin position="20"/>
        <end position="320"/>
    </location>
</feature>
<evidence type="ECO:0000313" key="4">
    <source>
        <dbReference type="EMBL" id="SEC00497.1"/>
    </source>
</evidence>
<gene>
    <name evidence="4" type="ORF">SAMN05443244_2405</name>
</gene>
<dbReference type="SUPFAM" id="SSF52317">
    <property type="entry name" value="Class I glutamine amidotransferase-like"/>
    <property type="match status" value="1"/>
</dbReference>
<dbReference type="EMBL" id="FNSD01000001">
    <property type="protein sequence ID" value="SEC00497.1"/>
    <property type="molecule type" value="Genomic_DNA"/>
</dbReference>
<dbReference type="PANTHER" id="PTHR40469">
    <property type="entry name" value="SECRETED GLYCOSYL HYDROLASE"/>
    <property type="match status" value="1"/>
</dbReference>